<dbReference type="AlphaFoldDB" id="A0AAD6THH5"/>
<evidence type="ECO:0000313" key="2">
    <source>
        <dbReference type="Proteomes" id="UP001218188"/>
    </source>
</evidence>
<comment type="caution">
    <text evidence="1">The sequence shown here is derived from an EMBL/GenBank/DDBJ whole genome shotgun (WGS) entry which is preliminary data.</text>
</comment>
<gene>
    <name evidence="1" type="ORF">C8F04DRAFT_1173245</name>
</gene>
<protein>
    <submittedName>
        <fullName evidence="1">Uncharacterized protein</fullName>
    </submittedName>
</protein>
<sequence>MSGNFLSLKLSLSGNTLNKPQNSPGQNIIPTPSSYLVAEQVVRPVPNLIAQLNLILRWPELRLPIDTLNSRFDLVWSCDGTHRVLVVNNIPQSKSKVGPMVASGPLFSLGQAVLAVNPLSADKNRGQGLAWARALGELGYLKVTSCSTSGIKHRMANSDTSPKHISKLIVRSCKLFSTTSRFEMKLRRSSAGPSSLSAKTGDILHPRTVGAIWGENKKSKQSTLPILHPGGGALRVGHNGSEKKWLGERPKGATTACQVELDIAPFWWRGSDQGWLGTFLASTYRAESYNQDTRPRSVPGLSTFPFRVAWEVSNSW</sequence>
<evidence type="ECO:0000313" key="1">
    <source>
        <dbReference type="EMBL" id="KAJ7046304.1"/>
    </source>
</evidence>
<dbReference type="Proteomes" id="UP001218188">
    <property type="component" value="Unassembled WGS sequence"/>
</dbReference>
<reference evidence="1" key="1">
    <citation type="submission" date="2023-03" db="EMBL/GenBank/DDBJ databases">
        <title>Massive genome expansion in bonnet fungi (Mycena s.s.) driven by repeated elements and novel gene families across ecological guilds.</title>
        <authorList>
            <consortium name="Lawrence Berkeley National Laboratory"/>
            <person name="Harder C.B."/>
            <person name="Miyauchi S."/>
            <person name="Viragh M."/>
            <person name="Kuo A."/>
            <person name="Thoen E."/>
            <person name="Andreopoulos B."/>
            <person name="Lu D."/>
            <person name="Skrede I."/>
            <person name="Drula E."/>
            <person name="Henrissat B."/>
            <person name="Morin E."/>
            <person name="Kohler A."/>
            <person name="Barry K."/>
            <person name="LaButti K."/>
            <person name="Morin E."/>
            <person name="Salamov A."/>
            <person name="Lipzen A."/>
            <person name="Mereny Z."/>
            <person name="Hegedus B."/>
            <person name="Baldrian P."/>
            <person name="Stursova M."/>
            <person name="Weitz H."/>
            <person name="Taylor A."/>
            <person name="Grigoriev I.V."/>
            <person name="Nagy L.G."/>
            <person name="Martin F."/>
            <person name="Kauserud H."/>
        </authorList>
    </citation>
    <scope>NUCLEOTIDE SEQUENCE</scope>
    <source>
        <strain evidence="1">CBHHK200</strain>
    </source>
</reference>
<proteinExistence type="predicted"/>
<dbReference type="EMBL" id="JARJCM010000003">
    <property type="protein sequence ID" value="KAJ7046304.1"/>
    <property type="molecule type" value="Genomic_DNA"/>
</dbReference>
<accession>A0AAD6THH5</accession>
<keyword evidence="2" id="KW-1185">Reference proteome</keyword>
<name>A0AAD6THH5_9AGAR</name>
<organism evidence="1 2">
    <name type="scientific">Mycena alexandri</name>
    <dbReference type="NCBI Taxonomy" id="1745969"/>
    <lineage>
        <taxon>Eukaryota</taxon>
        <taxon>Fungi</taxon>
        <taxon>Dikarya</taxon>
        <taxon>Basidiomycota</taxon>
        <taxon>Agaricomycotina</taxon>
        <taxon>Agaricomycetes</taxon>
        <taxon>Agaricomycetidae</taxon>
        <taxon>Agaricales</taxon>
        <taxon>Marasmiineae</taxon>
        <taxon>Mycenaceae</taxon>
        <taxon>Mycena</taxon>
    </lineage>
</organism>